<comment type="caution">
    <text evidence="2">The sequence shown here is derived from an EMBL/GenBank/DDBJ whole genome shotgun (WGS) entry which is preliminary data.</text>
</comment>
<proteinExistence type="predicted"/>
<dbReference type="Proteomes" id="UP000034805">
    <property type="component" value="Unassembled WGS sequence"/>
</dbReference>
<name>A0A0N8JX81_SCLFO</name>
<reference evidence="2 3" key="1">
    <citation type="submission" date="2015-08" db="EMBL/GenBank/DDBJ databases">
        <title>The genome of the Asian arowana (Scleropages formosus).</title>
        <authorList>
            <person name="Tan M.H."/>
            <person name="Gan H.M."/>
            <person name="Croft L.J."/>
            <person name="Austin C.M."/>
        </authorList>
    </citation>
    <scope>NUCLEOTIDE SEQUENCE [LARGE SCALE GENOMIC DNA]</scope>
    <source>
        <strain evidence="2">Aro1</strain>
    </source>
</reference>
<evidence type="ECO:0000313" key="2">
    <source>
        <dbReference type="EMBL" id="KPP63001.1"/>
    </source>
</evidence>
<evidence type="ECO:0000256" key="1">
    <source>
        <dbReference type="SAM" id="MobiDB-lite"/>
    </source>
</evidence>
<accession>A0A0N8JX81</accession>
<organism evidence="2 3">
    <name type="scientific">Scleropages formosus</name>
    <name type="common">Asian bonytongue</name>
    <name type="synonym">Osteoglossum formosum</name>
    <dbReference type="NCBI Taxonomy" id="113540"/>
    <lineage>
        <taxon>Eukaryota</taxon>
        <taxon>Metazoa</taxon>
        <taxon>Chordata</taxon>
        <taxon>Craniata</taxon>
        <taxon>Vertebrata</taxon>
        <taxon>Euteleostomi</taxon>
        <taxon>Actinopterygii</taxon>
        <taxon>Neopterygii</taxon>
        <taxon>Teleostei</taxon>
        <taxon>Osteoglossocephala</taxon>
        <taxon>Osteoglossomorpha</taxon>
        <taxon>Osteoglossiformes</taxon>
        <taxon>Osteoglossidae</taxon>
        <taxon>Scleropages</taxon>
    </lineage>
</organism>
<feature type="region of interest" description="Disordered" evidence="1">
    <location>
        <begin position="109"/>
        <end position="172"/>
    </location>
</feature>
<evidence type="ECO:0000313" key="3">
    <source>
        <dbReference type="Proteomes" id="UP000034805"/>
    </source>
</evidence>
<protein>
    <submittedName>
        <fullName evidence="2">Uncharacterized protein</fullName>
    </submittedName>
</protein>
<feature type="non-terminal residue" evidence="2">
    <location>
        <position position="1"/>
    </location>
</feature>
<sequence length="172" mass="18623">KNGNRCIKPKWGSSPRFAPFRRGRQGCPTSPYLFLVVSQLPSTHLLESKLQGSLIAGQHILIRPPAVVSSQISEATALIEEFSSIVTPSKPQQKGRNVLTKAGGLSTAGFAGCREEEGDGDEEKRTPACGDPRYPSPHTRIQQPPRARKADPGYDARRSSGLHTLLLRSSPA</sequence>
<gene>
    <name evidence="2" type="ORF">Z043_118767</name>
</gene>
<dbReference type="AlphaFoldDB" id="A0A0N8JX81"/>
<dbReference type="EMBL" id="JARO02008222">
    <property type="protein sequence ID" value="KPP63001.1"/>
    <property type="molecule type" value="Genomic_DNA"/>
</dbReference>
<feature type="compositionally biased region" description="Basic and acidic residues" evidence="1">
    <location>
        <begin position="148"/>
        <end position="158"/>
    </location>
</feature>